<evidence type="ECO:0000256" key="1">
    <source>
        <dbReference type="SAM" id="MobiDB-lite"/>
    </source>
</evidence>
<feature type="compositionally biased region" description="Basic and acidic residues" evidence="1">
    <location>
        <begin position="317"/>
        <end position="335"/>
    </location>
</feature>
<dbReference type="PANTHER" id="PTHR22940">
    <property type="entry name" value="TIMEOUT/TIMELESS-2"/>
    <property type="match status" value="1"/>
</dbReference>
<feature type="region of interest" description="Disordered" evidence="1">
    <location>
        <begin position="24"/>
        <end position="53"/>
    </location>
</feature>
<reference evidence="2 3" key="1">
    <citation type="submission" date="2014-04" db="EMBL/GenBank/DDBJ databases">
        <authorList>
            <consortium name="International Citrus Genome Consortium"/>
            <person name="Gmitter F."/>
            <person name="Chen C."/>
            <person name="Farmerie W."/>
            <person name="Harkins T."/>
            <person name="Desany B."/>
            <person name="Mohiuddin M."/>
            <person name="Kodira C."/>
            <person name="Borodovsky M."/>
            <person name="Lomsadze A."/>
            <person name="Burns P."/>
            <person name="Jenkins J."/>
            <person name="Prochnik S."/>
            <person name="Shu S."/>
            <person name="Chapman J."/>
            <person name="Pitluck S."/>
            <person name="Schmutz J."/>
            <person name="Rokhsar D."/>
        </authorList>
    </citation>
    <scope>NUCLEOTIDE SEQUENCE</scope>
</reference>
<evidence type="ECO:0000313" key="3">
    <source>
        <dbReference type="Proteomes" id="UP000027120"/>
    </source>
</evidence>
<dbReference type="EMBL" id="KK789343">
    <property type="protein sequence ID" value="KDO37903.1"/>
    <property type="molecule type" value="Genomic_DNA"/>
</dbReference>
<feature type="compositionally biased region" description="Basic and acidic residues" evidence="1">
    <location>
        <begin position="523"/>
        <end position="544"/>
    </location>
</feature>
<dbReference type="InterPro" id="IPR044998">
    <property type="entry name" value="Timeless"/>
</dbReference>
<dbReference type="PANTHER" id="PTHR22940:SF4">
    <property type="entry name" value="PROTEIN TIMELESS HOMOLOG"/>
    <property type="match status" value="1"/>
</dbReference>
<organism evidence="2 3">
    <name type="scientific">Citrus sinensis</name>
    <name type="common">Sweet orange</name>
    <name type="synonym">Citrus aurantium var. sinensis</name>
    <dbReference type="NCBI Taxonomy" id="2711"/>
    <lineage>
        <taxon>Eukaryota</taxon>
        <taxon>Viridiplantae</taxon>
        <taxon>Streptophyta</taxon>
        <taxon>Embryophyta</taxon>
        <taxon>Tracheophyta</taxon>
        <taxon>Spermatophyta</taxon>
        <taxon>Magnoliopsida</taxon>
        <taxon>eudicotyledons</taxon>
        <taxon>Gunneridae</taxon>
        <taxon>Pentapetalae</taxon>
        <taxon>rosids</taxon>
        <taxon>malvids</taxon>
        <taxon>Sapindales</taxon>
        <taxon>Rutaceae</taxon>
        <taxon>Aurantioideae</taxon>
        <taxon>Citrus</taxon>
    </lineage>
</organism>
<gene>
    <name evidence="2" type="ORF">CISIN_1g047727mg</name>
</gene>
<feature type="non-terminal residue" evidence="2">
    <location>
        <position position="1"/>
    </location>
</feature>
<evidence type="ECO:0000313" key="2">
    <source>
        <dbReference type="EMBL" id="KDO37903.1"/>
    </source>
</evidence>
<feature type="region of interest" description="Disordered" evidence="1">
    <location>
        <begin position="307"/>
        <end position="335"/>
    </location>
</feature>
<protein>
    <submittedName>
        <fullName evidence="2">Uncharacterized protein</fullName>
    </submittedName>
</protein>
<proteinExistence type="predicted"/>
<sequence length="557" mass="62748">DLADLVEMIYVLLRLTENHQARGALRVSRKSRKGRKKGTVKGNKETENELSGNHATIHNENCISNSGDLANSCIPQKEILTDATSDGKEDTGIPFKVDDHEIAVQERGSLGGSQLQMDIRKSDHAENDHYCSTGDSCGDEQPTATNEVDFKVSTFLSAFANSSIIQKLCWLLKFYKSYSKRTNHYIICMLRRITDDLELSPMLYQTGPKNAKKNEEQPLLFVEILFWKNRRECHYINAEYLLHELGNAKKQSGAWGNVSEIGDIGSSQAKGWARRSIADALGEDEADVISHEFGYQKSGGNFSQVQEGITSDSNSEIDGKENSNHRMNSMKEESEKVSKRKRRLVLDEEWDMKIKDLYEKECLHCICININGCFRFKDDRNCSCRIAESLDPDGKVSAAQVSNKLKQLGVKVAPKRRGPYSGETSTAGPDQHEEDQCVMETKTSLHNSNDLEGSSLRNTRKRVHAFDSDQEAVIKSLFEQFKHHKRCSYMIANALDAGNKFTAAQVSRKLKQLDLRAGPLKKSKTDMHLRDEEPNDSAIDKLHDSDQETLLSFRKSA</sequence>
<keyword evidence="3" id="KW-1185">Reference proteome</keyword>
<feature type="region of interest" description="Disordered" evidence="1">
    <location>
        <begin position="517"/>
        <end position="544"/>
    </location>
</feature>
<dbReference type="AlphaFoldDB" id="A0A067D511"/>
<accession>A0A067D511</accession>
<dbReference type="Proteomes" id="UP000027120">
    <property type="component" value="Unassembled WGS sequence"/>
</dbReference>
<dbReference type="STRING" id="2711.A0A067D511"/>
<name>A0A067D511_CITSI</name>
<feature type="compositionally biased region" description="Basic residues" evidence="1">
    <location>
        <begin position="27"/>
        <end position="39"/>
    </location>
</feature>
<feature type="compositionally biased region" description="Polar residues" evidence="1">
    <location>
        <begin position="307"/>
        <end position="316"/>
    </location>
</feature>